<dbReference type="EMBL" id="JAVYJV010000007">
    <property type="protein sequence ID" value="KAK4366603.1"/>
    <property type="molecule type" value="Genomic_DNA"/>
</dbReference>
<accession>A0AAE1SBY9</accession>
<gene>
    <name evidence="5" type="ORF">RND71_014483</name>
</gene>
<evidence type="ECO:0000259" key="4">
    <source>
        <dbReference type="PROSITE" id="PS51523"/>
    </source>
</evidence>
<evidence type="ECO:0000256" key="2">
    <source>
        <dbReference type="ARBA" id="ARBA00022771"/>
    </source>
</evidence>
<reference evidence="5" key="1">
    <citation type="submission" date="2023-12" db="EMBL/GenBank/DDBJ databases">
        <title>Genome assembly of Anisodus tanguticus.</title>
        <authorList>
            <person name="Wang Y.-J."/>
        </authorList>
    </citation>
    <scope>NUCLEOTIDE SEQUENCE</scope>
    <source>
        <strain evidence="5">KB-2021</strain>
        <tissue evidence="5">Leaf</tissue>
    </source>
</reference>
<dbReference type="Pfam" id="PF04770">
    <property type="entry name" value="ZF-HD_dimer"/>
    <property type="match status" value="1"/>
</dbReference>
<comment type="caution">
    <text evidence="5">The sequence shown here is derived from an EMBL/GenBank/DDBJ whole genome shotgun (WGS) entry which is preliminary data.</text>
</comment>
<protein>
    <recommendedName>
        <fullName evidence="4">ZF-HD dimerization-type domain-containing protein</fullName>
    </recommendedName>
</protein>
<dbReference type="GO" id="GO:0005634">
    <property type="term" value="C:nucleus"/>
    <property type="evidence" value="ECO:0007669"/>
    <property type="project" value="TreeGrafter"/>
</dbReference>
<organism evidence="5 6">
    <name type="scientific">Anisodus tanguticus</name>
    <dbReference type="NCBI Taxonomy" id="243964"/>
    <lineage>
        <taxon>Eukaryota</taxon>
        <taxon>Viridiplantae</taxon>
        <taxon>Streptophyta</taxon>
        <taxon>Embryophyta</taxon>
        <taxon>Tracheophyta</taxon>
        <taxon>Spermatophyta</taxon>
        <taxon>Magnoliopsida</taxon>
        <taxon>eudicotyledons</taxon>
        <taxon>Gunneridae</taxon>
        <taxon>Pentapetalae</taxon>
        <taxon>asterids</taxon>
        <taxon>lamiids</taxon>
        <taxon>Solanales</taxon>
        <taxon>Solanaceae</taxon>
        <taxon>Solanoideae</taxon>
        <taxon>Hyoscyameae</taxon>
        <taxon>Anisodus</taxon>
    </lineage>
</organism>
<dbReference type="GO" id="GO:0008270">
    <property type="term" value="F:zinc ion binding"/>
    <property type="evidence" value="ECO:0007669"/>
    <property type="project" value="UniProtKB-KW"/>
</dbReference>
<feature type="domain" description="ZF-HD dimerization-type" evidence="4">
    <location>
        <begin position="31"/>
        <end position="85"/>
    </location>
</feature>
<dbReference type="AlphaFoldDB" id="A0AAE1SBY9"/>
<dbReference type="GO" id="GO:0050793">
    <property type="term" value="P:regulation of developmental process"/>
    <property type="evidence" value="ECO:0007669"/>
    <property type="project" value="TreeGrafter"/>
</dbReference>
<dbReference type="Proteomes" id="UP001291623">
    <property type="component" value="Unassembled WGS sequence"/>
</dbReference>
<dbReference type="GO" id="GO:0003700">
    <property type="term" value="F:DNA-binding transcription factor activity"/>
    <property type="evidence" value="ECO:0007669"/>
    <property type="project" value="TreeGrafter"/>
</dbReference>
<keyword evidence="1" id="KW-0479">Metal-binding</keyword>
<evidence type="ECO:0000313" key="5">
    <source>
        <dbReference type="EMBL" id="KAK4366603.1"/>
    </source>
</evidence>
<keyword evidence="6" id="KW-1185">Reference proteome</keyword>
<sequence length="102" mass="11655">MTKRHEVILKKDDFYDDDSMNSSLTIRTVRYRECQKNHAASVGGYAVNGCREFMHVARKELPAPFLVQPVAVTIISIEGKWKLKLPQTIPSLLKSKFFALMV</sequence>
<dbReference type="PROSITE" id="PS51523">
    <property type="entry name" value="ZF_HD_DIMER"/>
    <property type="match status" value="1"/>
</dbReference>
<dbReference type="InterPro" id="IPR006456">
    <property type="entry name" value="ZF_HD_homeobox_Cys/His_dimer"/>
</dbReference>
<evidence type="ECO:0000313" key="6">
    <source>
        <dbReference type="Proteomes" id="UP001291623"/>
    </source>
</evidence>
<proteinExistence type="predicted"/>
<evidence type="ECO:0000256" key="1">
    <source>
        <dbReference type="ARBA" id="ARBA00022723"/>
    </source>
</evidence>
<evidence type="ECO:0000256" key="3">
    <source>
        <dbReference type="ARBA" id="ARBA00022833"/>
    </source>
</evidence>
<keyword evidence="2" id="KW-0863">Zinc-finger</keyword>
<dbReference type="PANTHER" id="PTHR31948:SF178">
    <property type="entry name" value="MINI ZINC FINGER PROTEIN 2-LIKE"/>
    <property type="match status" value="1"/>
</dbReference>
<name>A0AAE1SBY9_9SOLA</name>
<dbReference type="PANTHER" id="PTHR31948">
    <property type="entry name" value="ZINC-FINGER HOMEODOMAIN PROTEIN 2"/>
    <property type="match status" value="1"/>
</dbReference>
<dbReference type="GO" id="GO:0000976">
    <property type="term" value="F:transcription cis-regulatory region binding"/>
    <property type="evidence" value="ECO:0007669"/>
    <property type="project" value="TreeGrafter"/>
</dbReference>
<keyword evidence="3" id="KW-0862">Zinc</keyword>